<dbReference type="AlphaFoldDB" id="A0A151N5K6"/>
<keyword evidence="2" id="KW-1185">Reference proteome</keyword>
<evidence type="ECO:0000313" key="2">
    <source>
        <dbReference type="Proteomes" id="UP000050525"/>
    </source>
</evidence>
<accession>A0A151N5K6</accession>
<sequence>MKYNDGQMVIDDCKRAGKPMEISIGNMFEHEALEIVLVSKDERGKLSSAAISCQSTLASSFKDPVICCIYSTDVEDLSCTPPRSDLPKLDQHTST</sequence>
<organism evidence="1 2">
    <name type="scientific">Alligator mississippiensis</name>
    <name type="common">American alligator</name>
    <dbReference type="NCBI Taxonomy" id="8496"/>
    <lineage>
        <taxon>Eukaryota</taxon>
        <taxon>Metazoa</taxon>
        <taxon>Chordata</taxon>
        <taxon>Craniata</taxon>
        <taxon>Vertebrata</taxon>
        <taxon>Euteleostomi</taxon>
        <taxon>Archelosauria</taxon>
        <taxon>Archosauria</taxon>
        <taxon>Crocodylia</taxon>
        <taxon>Alligatoridae</taxon>
        <taxon>Alligatorinae</taxon>
        <taxon>Alligator</taxon>
    </lineage>
</organism>
<evidence type="ECO:0000313" key="1">
    <source>
        <dbReference type="EMBL" id="KYO32114.1"/>
    </source>
</evidence>
<dbReference type="Proteomes" id="UP000050525">
    <property type="component" value="Unassembled WGS sequence"/>
</dbReference>
<reference evidence="1 2" key="1">
    <citation type="journal article" date="2012" name="Genome Biol.">
        <title>Sequencing three crocodilian genomes to illuminate the evolution of archosaurs and amniotes.</title>
        <authorList>
            <person name="St John J.A."/>
            <person name="Braun E.L."/>
            <person name="Isberg S.R."/>
            <person name="Miles L.G."/>
            <person name="Chong A.Y."/>
            <person name="Gongora J."/>
            <person name="Dalzell P."/>
            <person name="Moran C."/>
            <person name="Bed'hom B."/>
            <person name="Abzhanov A."/>
            <person name="Burgess S.C."/>
            <person name="Cooksey A.M."/>
            <person name="Castoe T.A."/>
            <person name="Crawford N.G."/>
            <person name="Densmore L.D."/>
            <person name="Drew J.C."/>
            <person name="Edwards S.V."/>
            <person name="Faircloth B.C."/>
            <person name="Fujita M.K."/>
            <person name="Greenwold M.J."/>
            <person name="Hoffmann F.G."/>
            <person name="Howard J.M."/>
            <person name="Iguchi T."/>
            <person name="Janes D.E."/>
            <person name="Khan S.Y."/>
            <person name="Kohno S."/>
            <person name="de Koning A.J."/>
            <person name="Lance S.L."/>
            <person name="McCarthy F.M."/>
            <person name="McCormack J.E."/>
            <person name="Merchant M.E."/>
            <person name="Peterson D.G."/>
            <person name="Pollock D.D."/>
            <person name="Pourmand N."/>
            <person name="Raney B.J."/>
            <person name="Roessler K.A."/>
            <person name="Sanford J.R."/>
            <person name="Sawyer R.H."/>
            <person name="Schmidt C.J."/>
            <person name="Triplett E.W."/>
            <person name="Tuberville T.D."/>
            <person name="Venegas-Anaya M."/>
            <person name="Howard J.T."/>
            <person name="Jarvis E.D."/>
            <person name="Guillette L.J.Jr."/>
            <person name="Glenn T.C."/>
            <person name="Green R.E."/>
            <person name="Ray D.A."/>
        </authorList>
    </citation>
    <scope>NUCLEOTIDE SEQUENCE [LARGE SCALE GENOMIC DNA]</scope>
    <source>
        <strain evidence="1">KSC_2009_1</strain>
    </source>
</reference>
<gene>
    <name evidence="1" type="ORF">Y1Q_0007121</name>
</gene>
<dbReference type="EMBL" id="AKHW03004004">
    <property type="protein sequence ID" value="KYO32114.1"/>
    <property type="molecule type" value="Genomic_DNA"/>
</dbReference>
<protein>
    <submittedName>
        <fullName evidence="1">Uncharacterized protein</fullName>
    </submittedName>
</protein>
<comment type="caution">
    <text evidence="1">The sequence shown here is derived from an EMBL/GenBank/DDBJ whole genome shotgun (WGS) entry which is preliminary data.</text>
</comment>
<proteinExistence type="predicted"/>
<name>A0A151N5K6_ALLMI</name>